<name>A0A1E3KS57_LACPN</name>
<proteinExistence type="predicted"/>
<feature type="transmembrane region" description="Helical" evidence="1">
    <location>
        <begin position="499"/>
        <end position="524"/>
    </location>
</feature>
<feature type="transmembrane region" description="Helical" evidence="1">
    <location>
        <begin position="472"/>
        <end position="493"/>
    </location>
</feature>
<reference evidence="2 3" key="1">
    <citation type="submission" date="2016-08" db="EMBL/GenBank/DDBJ databases">
        <title>Genome sequencing of Lactobacillus plantarum JSA22, isolated from fermented soybean paste.</title>
        <authorList>
            <person name="Choi H.S."/>
        </authorList>
    </citation>
    <scope>NUCLEOTIDE SEQUENCE [LARGE SCALE GENOMIC DNA]</scope>
    <source>
        <strain evidence="2 3">JSA22</strain>
    </source>
</reference>
<feature type="transmembrane region" description="Helical" evidence="1">
    <location>
        <begin position="118"/>
        <end position="137"/>
    </location>
</feature>
<dbReference type="Proteomes" id="UP000094892">
    <property type="component" value="Unassembled WGS sequence"/>
</dbReference>
<sequence>MMHKSQLRVLLAVNLRLLNPQLTDRLRKKGASGPALSKKLMRQFYLNALMFLGIYGLTMLVFDFSKLPGMFTFYVALFILLGISQSIAGIYNVFFAGNDLVEYLPLPFRNQEIFMSKILVVIFNTVPFTIPLLLIFIMTATRAGIFVVLGVLMAVLMYGLILSLLLCLCALIVFGLTKLTVFRAHQKMVMNVMLGLNAVLVLVGLYFMNRGSSSDTGTQVDRAALPLLIPIFKVFTTPLTMTSLLTWASLIVISLILFALTGRFVLTHLAEQLTQVNSVLVATPPRRHSRQHNRNKILRTYQFQLLKEPSLALQLFTDSILLPLILVGTVFFSGTAPNFSRLSLNWLGVWFVSGMAGAIVNVNQTSLVGNLISLDKMNFDFVRALPIPMSRYLRQKFYLGYWFQIMINGVMVLVVGIAGRAPLALDLALILGAAWGTYLAAQHYFKRDYQLRLTNWTNVTQLFNRGGGNLGLMLNLLACSIVGVLTIVIYSVLIQLFAAAAMLINIIVLVGVGIISAGLVWHYYKTFWQQLD</sequence>
<evidence type="ECO:0000313" key="2">
    <source>
        <dbReference type="EMBL" id="ODO61589.1"/>
    </source>
</evidence>
<feature type="transmembrane region" description="Helical" evidence="1">
    <location>
        <begin position="74"/>
        <end position="97"/>
    </location>
</feature>
<organism evidence="2 3">
    <name type="scientific">Lactiplantibacillus plantarum</name>
    <name type="common">Lactobacillus plantarum</name>
    <dbReference type="NCBI Taxonomy" id="1590"/>
    <lineage>
        <taxon>Bacteria</taxon>
        <taxon>Bacillati</taxon>
        <taxon>Bacillota</taxon>
        <taxon>Bacilli</taxon>
        <taxon>Lactobacillales</taxon>
        <taxon>Lactobacillaceae</taxon>
        <taxon>Lactiplantibacillus</taxon>
    </lineage>
</organism>
<feature type="transmembrane region" description="Helical" evidence="1">
    <location>
        <begin position="344"/>
        <end position="362"/>
    </location>
</feature>
<feature type="transmembrane region" description="Helical" evidence="1">
    <location>
        <begin position="44"/>
        <end position="62"/>
    </location>
</feature>
<feature type="transmembrane region" description="Helical" evidence="1">
    <location>
        <begin position="143"/>
        <end position="176"/>
    </location>
</feature>
<feature type="transmembrane region" description="Helical" evidence="1">
    <location>
        <begin position="423"/>
        <end position="441"/>
    </location>
</feature>
<protein>
    <submittedName>
        <fullName evidence="2">Uncharacterized protein</fullName>
    </submittedName>
</protein>
<comment type="caution">
    <text evidence="2">The sequence shown here is derived from an EMBL/GenBank/DDBJ whole genome shotgun (WGS) entry which is preliminary data.</text>
</comment>
<keyword evidence="1" id="KW-1133">Transmembrane helix</keyword>
<dbReference type="AlphaFoldDB" id="A0A1E3KS57"/>
<accession>A0A1E3KS57</accession>
<keyword evidence="1" id="KW-0472">Membrane</keyword>
<dbReference type="EMBL" id="MCOL01000001">
    <property type="protein sequence ID" value="ODO61589.1"/>
    <property type="molecule type" value="Genomic_DNA"/>
</dbReference>
<feature type="transmembrane region" description="Helical" evidence="1">
    <location>
        <begin position="188"/>
        <end position="208"/>
    </location>
</feature>
<keyword evidence="1" id="KW-0812">Transmembrane</keyword>
<feature type="transmembrane region" description="Helical" evidence="1">
    <location>
        <begin position="244"/>
        <end position="266"/>
    </location>
</feature>
<feature type="transmembrane region" description="Helical" evidence="1">
    <location>
        <begin position="397"/>
        <end position="417"/>
    </location>
</feature>
<evidence type="ECO:0000313" key="3">
    <source>
        <dbReference type="Proteomes" id="UP000094892"/>
    </source>
</evidence>
<dbReference type="PATRIC" id="fig|1590.306.peg.1572"/>
<gene>
    <name evidence="2" type="ORF">LPJSA22_01568</name>
</gene>
<evidence type="ECO:0000256" key="1">
    <source>
        <dbReference type="SAM" id="Phobius"/>
    </source>
</evidence>
<feature type="transmembrane region" description="Helical" evidence="1">
    <location>
        <begin position="311"/>
        <end position="332"/>
    </location>
</feature>